<reference evidence="3" key="1">
    <citation type="submission" date="2019-02" db="EMBL/GenBank/DDBJ databases">
        <authorList>
            <person name="Li S.-H."/>
        </authorList>
    </citation>
    <scope>NUCLEOTIDE SEQUENCE</scope>
    <source>
        <strain evidence="3">IMCC14734</strain>
    </source>
</reference>
<proteinExistence type="predicted"/>
<dbReference type="Proteomes" id="UP001143362">
    <property type="component" value="Unassembled WGS sequence"/>
</dbReference>
<keyword evidence="4" id="KW-1185">Reference proteome</keyword>
<gene>
    <name evidence="3" type="ORF">EYC98_09165</name>
</gene>
<feature type="region of interest" description="Disordered" evidence="1">
    <location>
        <begin position="150"/>
        <end position="183"/>
    </location>
</feature>
<keyword evidence="2" id="KW-0732">Signal</keyword>
<evidence type="ECO:0000313" key="4">
    <source>
        <dbReference type="Proteomes" id="UP001143362"/>
    </source>
</evidence>
<protein>
    <submittedName>
        <fullName evidence="3">PEP-CTERM sorting domain-containing protein</fullName>
    </submittedName>
</protein>
<evidence type="ECO:0000256" key="2">
    <source>
        <dbReference type="SAM" id="SignalP"/>
    </source>
</evidence>
<evidence type="ECO:0000256" key="1">
    <source>
        <dbReference type="SAM" id="MobiDB-lite"/>
    </source>
</evidence>
<comment type="caution">
    <text evidence="3">The sequence shown here is derived from an EMBL/GenBank/DDBJ whole genome shotgun (WGS) entry which is preliminary data.</text>
</comment>
<dbReference type="InterPro" id="IPR013424">
    <property type="entry name" value="Ice-binding_C"/>
</dbReference>
<dbReference type="RefSeq" id="WP_279245047.1">
    <property type="nucleotide sequence ID" value="NZ_SHNN01000002.1"/>
</dbReference>
<feature type="signal peptide" evidence="2">
    <location>
        <begin position="1"/>
        <end position="20"/>
    </location>
</feature>
<dbReference type="NCBIfam" id="TIGR02595">
    <property type="entry name" value="PEP_CTERM"/>
    <property type="match status" value="1"/>
</dbReference>
<evidence type="ECO:0000313" key="3">
    <source>
        <dbReference type="EMBL" id="MCX2981031.1"/>
    </source>
</evidence>
<sequence>MKLRLFALISILFGTAAAQAGDFVVDGCLGCGTETYDSTVNVVFNFDSGAPGQGSISYGSDADYDYIYVKLSEEFVNLVYTAGYDKGADAEGYDKERPFKKIEDSDSLGHAHPDDDPGDDKYIPMVIGHINGTDSISLVVDLISECSDSTCNSGSGWDSAGVDGSDFEGKDNESGDNHEPRVVADSSGGLLTAAIMGIESSLAYNIGQIGASFDKELASSAYEGNGTWLNYVGYEFKFTKDLVGAVQELGAHASPELRKLDNTCIDCGGPPGTPVSEPGTLALFSAALLLAGVGRRRKRKQGCDSSLTP</sequence>
<dbReference type="EMBL" id="SHNN01000002">
    <property type="protein sequence ID" value="MCX2981031.1"/>
    <property type="molecule type" value="Genomic_DNA"/>
</dbReference>
<accession>A0ABT3TGZ1</accession>
<name>A0ABT3TGZ1_9GAMM</name>
<feature type="region of interest" description="Disordered" evidence="1">
    <location>
        <begin position="99"/>
        <end position="121"/>
    </location>
</feature>
<organism evidence="3 4">
    <name type="scientific">Candidatus Litorirhabdus singularis</name>
    <dbReference type="NCBI Taxonomy" id="2518993"/>
    <lineage>
        <taxon>Bacteria</taxon>
        <taxon>Pseudomonadati</taxon>
        <taxon>Pseudomonadota</taxon>
        <taxon>Gammaproteobacteria</taxon>
        <taxon>Cellvibrionales</taxon>
        <taxon>Halieaceae</taxon>
        <taxon>Candidatus Litorirhabdus</taxon>
    </lineage>
</organism>
<feature type="compositionally biased region" description="Basic and acidic residues" evidence="1">
    <location>
        <begin position="167"/>
        <end position="182"/>
    </location>
</feature>
<feature type="chain" id="PRO_5045288453" evidence="2">
    <location>
        <begin position="21"/>
        <end position="309"/>
    </location>
</feature>